<evidence type="ECO:0000313" key="1">
    <source>
        <dbReference type="EMBL" id="KKI64163.1"/>
    </source>
</evidence>
<comment type="caution">
    <text evidence="1">The sequence shown here is derived from an EMBL/GenBank/DDBJ whole genome shotgun (WGS) entry which is preliminary data.</text>
</comment>
<dbReference type="PATRIC" id="fig|74704.4.peg.1139"/>
<dbReference type="EMBL" id="LAKJ01000010">
    <property type="protein sequence ID" value="KKI64163.1"/>
    <property type="molecule type" value="Genomic_DNA"/>
</dbReference>
<dbReference type="Proteomes" id="UP000034455">
    <property type="component" value="Unassembled WGS sequence"/>
</dbReference>
<dbReference type="GeneID" id="78332734"/>
<gene>
    <name evidence="1" type="ORF">UF66_0144</name>
</gene>
<reference evidence="1 2" key="1">
    <citation type="submission" date="2015-03" db="EMBL/GenBank/DDBJ databases">
        <title>Genome Assembly of Staphylococcus cohnii subsp. cohnii strain G22B2.</title>
        <authorList>
            <person name="Nair G."/>
            <person name="Kaur G."/>
            <person name="Khatri I."/>
            <person name="Singh N.K."/>
            <person name="Sathyabama S."/>
            <person name="Maurya S.K."/>
            <person name="Subramanian S."/>
            <person name="Agrewala J.N."/>
            <person name="Mayilraj S."/>
        </authorList>
    </citation>
    <scope>NUCLEOTIDE SEQUENCE [LARGE SCALE GENOMIC DNA]</scope>
    <source>
        <strain evidence="1 2">G22B2</strain>
    </source>
</reference>
<dbReference type="AlphaFoldDB" id="A0A0F5X9D2"/>
<protein>
    <submittedName>
        <fullName evidence="1">Uncharacterized protein</fullName>
    </submittedName>
</protein>
<evidence type="ECO:0000313" key="2">
    <source>
        <dbReference type="Proteomes" id="UP000034455"/>
    </source>
</evidence>
<dbReference type="RefSeq" id="WP_019469613.1">
    <property type="nucleotide sequence ID" value="NZ_BKAS01000014.1"/>
</dbReference>
<organism evidence="1 2">
    <name type="scientific">Staphylococcus cohnii subsp. cohnii</name>
    <dbReference type="NCBI Taxonomy" id="74704"/>
    <lineage>
        <taxon>Bacteria</taxon>
        <taxon>Bacillati</taxon>
        <taxon>Bacillota</taxon>
        <taxon>Bacilli</taxon>
        <taxon>Bacillales</taxon>
        <taxon>Staphylococcaceae</taxon>
        <taxon>Staphylococcus</taxon>
        <taxon>Staphylococcus cohnii species complex</taxon>
    </lineage>
</organism>
<accession>A0A0F5X9D2</accession>
<name>A0A0F5X9D2_STACC</name>
<sequence length="128" mass="15324">MNYITTYLEKMTKQTFYSSLIEYRQYLDKKLRSIEMYINYLFERKTYVARLIDHLTLSLENKYIDILDESDIECAQEIEHYDIEKIKNDLNEMEADYARIVADLSQQAKEKVNVETECDLIEQISLVA</sequence>
<proteinExistence type="predicted"/>